<accession>A0A9W8YVT9</accession>
<proteinExistence type="predicted"/>
<keyword evidence="2" id="KW-1185">Reference proteome</keyword>
<name>A0A9W8YVT9_9PLEO</name>
<gene>
    <name evidence="1" type="ORF">N0V91_011313</name>
</gene>
<organism evidence="1 2">
    <name type="scientific">Didymella pomorum</name>
    <dbReference type="NCBI Taxonomy" id="749634"/>
    <lineage>
        <taxon>Eukaryota</taxon>
        <taxon>Fungi</taxon>
        <taxon>Dikarya</taxon>
        <taxon>Ascomycota</taxon>
        <taxon>Pezizomycotina</taxon>
        <taxon>Dothideomycetes</taxon>
        <taxon>Pleosporomycetidae</taxon>
        <taxon>Pleosporales</taxon>
        <taxon>Pleosporineae</taxon>
        <taxon>Didymellaceae</taxon>
        <taxon>Didymella</taxon>
    </lineage>
</organism>
<dbReference type="Proteomes" id="UP001140510">
    <property type="component" value="Unassembled WGS sequence"/>
</dbReference>
<evidence type="ECO:0000313" key="2">
    <source>
        <dbReference type="Proteomes" id="UP001140510"/>
    </source>
</evidence>
<dbReference type="AlphaFoldDB" id="A0A9W8YVT9"/>
<dbReference type="EMBL" id="JAPEVA010000215">
    <property type="protein sequence ID" value="KAJ4392676.1"/>
    <property type="molecule type" value="Genomic_DNA"/>
</dbReference>
<comment type="caution">
    <text evidence="1">The sequence shown here is derived from an EMBL/GenBank/DDBJ whole genome shotgun (WGS) entry which is preliminary data.</text>
</comment>
<sequence>MQTIEANCLPPRDRHDQVHDLGSGSNVLETVTGSGRLITDAKCRVGSTGIGVSIDACSRFLSIDLPLTLRSRRLDPNDVLSKCMNLLDSDFVDRVREIAGALRTYDYTLVIRRLITVPADERDDIFPKLRALLTPKGLIIVNMSAHFKADLSATNDSTPMQFLAPVSQPRLYRGA</sequence>
<reference evidence="1" key="1">
    <citation type="submission" date="2022-10" db="EMBL/GenBank/DDBJ databases">
        <title>Tapping the CABI collections for fungal endophytes: first genome assemblies for Collariella, Neodidymelliopsis, Ascochyta clinopodiicola, Didymella pomorum, Didymosphaeria variabile, Neocosmospora piperis and Neocucurbitaria cava.</title>
        <authorList>
            <person name="Hill R."/>
        </authorList>
    </citation>
    <scope>NUCLEOTIDE SEQUENCE</scope>
    <source>
        <strain evidence="1">IMI 355091</strain>
    </source>
</reference>
<evidence type="ECO:0000313" key="1">
    <source>
        <dbReference type="EMBL" id="KAJ4392676.1"/>
    </source>
</evidence>
<protein>
    <submittedName>
        <fullName evidence="1">Uncharacterized protein</fullName>
    </submittedName>
</protein>